<evidence type="ECO:0000313" key="3">
    <source>
        <dbReference type="Proteomes" id="UP000189835"/>
    </source>
</evidence>
<dbReference type="Proteomes" id="UP000189835">
    <property type="component" value="Unassembled WGS sequence"/>
</dbReference>
<feature type="transmembrane region" description="Helical" evidence="1">
    <location>
        <begin position="172"/>
        <end position="191"/>
    </location>
</feature>
<comment type="caution">
    <text evidence="2">The sequence shown here is derived from an EMBL/GenBank/DDBJ whole genome shotgun (WGS) entry which is preliminary data.</text>
</comment>
<feature type="transmembrane region" description="Helical" evidence="1">
    <location>
        <begin position="6"/>
        <end position="22"/>
    </location>
</feature>
<sequence length="464" mass="54287">MDFSLVNTLNLLTFAWLGYWVFRAFKDLVKGHYYTIYIVILIHFLFSGVPLLLDVLFRLPDFIIYPRFNTALHDQLTSIIYCLYVSIIPPILWRFGRTKINAKDRTFLYLRDNLLKQNKSTRLLLIMIAYILLFSPVIAWLLSPDPSIYFKYAELVKNGYKYSEDIVRYNHIYIRLTTITSILGACALIFLQLKKINKLSFKVYFWLVIILGLSIAGWLHGKRTYIAIGLVLILLSLVIKKVVSGKQLVIAFLVGLPLLFFVADVYQSNVRGLSRETIGEERYYDQFRLYLGKDHQIKLAIYSELYPEKIQILEYRLQTFYYYAISHTIPRLLWPGKPKIAPSYEYFLSKAALGQEIDSDYSSPGIYLQASYFGEMLSNVGWLGILLGPITVAWFCRVGDSSGKYLLRIWTMQIVIFALYLGLREPIVTIIWVFWVLRNRYLVRQQKRKLYQLFGKLNSTLPRE</sequence>
<dbReference type="EMBL" id="MVGR01000004">
    <property type="protein sequence ID" value="OPF17744.1"/>
    <property type="molecule type" value="Genomic_DNA"/>
</dbReference>
<feature type="transmembrane region" description="Helical" evidence="1">
    <location>
        <begin position="76"/>
        <end position="95"/>
    </location>
</feature>
<name>A0A1V4BTS3_MICAE</name>
<feature type="transmembrane region" description="Helical" evidence="1">
    <location>
        <begin position="203"/>
        <end position="219"/>
    </location>
</feature>
<protein>
    <recommendedName>
        <fullName evidence="4">Oligosaccharide repeat unit polymerase</fullName>
    </recommendedName>
</protein>
<keyword evidence="1" id="KW-0472">Membrane</keyword>
<keyword evidence="1" id="KW-1133">Transmembrane helix</keyword>
<evidence type="ECO:0000313" key="2">
    <source>
        <dbReference type="EMBL" id="OPF17744.1"/>
    </source>
</evidence>
<proteinExistence type="predicted"/>
<evidence type="ECO:0000256" key="1">
    <source>
        <dbReference type="SAM" id="Phobius"/>
    </source>
</evidence>
<feature type="transmembrane region" description="Helical" evidence="1">
    <location>
        <begin position="123"/>
        <end position="142"/>
    </location>
</feature>
<accession>A0A1V4BTS3</accession>
<reference evidence="2 3" key="1">
    <citation type="submission" date="2017-02" db="EMBL/GenBank/DDBJ databases">
        <title>Genome sequence of Microcystis aeruginosa KW.</title>
        <authorList>
            <person name="Oh H.-M."/>
            <person name="Ahn C.-Y."/>
            <person name="Jeong H."/>
            <person name="Srivastava A."/>
            <person name="Lee H.-G."/>
            <person name="Kang S.-R."/>
        </authorList>
    </citation>
    <scope>NUCLEOTIDE SEQUENCE [LARGE SCALE GENOMIC DNA]</scope>
    <source>
        <strain evidence="2 3">KW</strain>
    </source>
</reference>
<feature type="transmembrane region" description="Helical" evidence="1">
    <location>
        <begin position="225"/>
        <end position="243"/>
    </location>
</feature>
<dbReference type="RefSeq" id="WP_079208810.1">
    <property type="nucleotide sequence ID" value="NZ_MVGR01000004.1"/>
</dbReference>
<keyword evidence="1" id="KW-0812">Transmembrane</keyword>
<feature type="transmembrane region" description="Helical" evidence="1">
    <location>
        <begin position="380"/>
        <end position="398"/>
    </location>
</feature>
<evidence type="ECO:0008006" key="4">
    <source>
        <dbReference type="Google" id="ProtNLM"/>
    </source>
</evidence>
<gene>
    <name evidence="2" type="ORF">B1L04_17755</name>
</gene>
<dbReference type="AlphaFoldDB" id="A0A1V4BTS3"/>
<organism evidence="2 3">
    <name type="scientific">Microcystis aeruginosa KW</name>
    <dbReference type="NCBI Taxonomy" id="1960155"/>
    <lineage>
        <taxon>Bacteria</taxon>
        <taxon>Bacillati</taxon>
        <taxon>Cyanobacteriota</taxon>
        <taxon>Cyanophyceae</taxon>
        <taxon>Oscillatoriophycideae</taxon>
        <taxon>Chroococcales</taxon>
        <taxon>Microcystaceae</taxon>
        <taxon>Microcystis</taxon>
    </lineage>
</organism>
<feature type="transmembrane region" description="Helical" evidence="1">
    <location>
        <begin position="34"/>
        <end position="56"/>
    </location>
</feature>